<evidence type="ECO:0000256" key="1">
    <source>
        <dbReference type="ARBA" id="ARBA00022737"/>
    </source>
</evidence>
<comment type="caution">
    <text evidence="2">The sequence shown here is derived from an EMBL/GenBank/DDBJ whole genome shotgun (WGS) entry which is preliminary data.</text>
</comment>
<evidence type="ECO:0000313" key="2">
    <source>
        <dbReference type="EMBL" id="MBF7810578.1"/>
    </source>
</evidence>
<accession>A0AAE2V1Q0</accession>
<dbReference type="EMBL" id="JADOEF010000001">
    <property type="protein sequence ID" value="MBF7810578.1"/>
    <property type="molecule type" value="Genomic_DNA"/>
</dbReference>
<dbReference type="InterPro" id="IPR001646">
    <property type="entry name" value="5peptide_repeat"/>
</dbReference>
<organism evidence="2 3">
    <name type="scientific">Clostridium beijerinckii</name>
    <name type="common">Clostridium MP</name>
    <dbReference type="NCBI Taxonomy" id="1520"/>
    <lineage>
        <taxon>Bacteria</taxon>
        <taxon>Bacillati</taxon>
        <taxon>Bacillota</taxon>
        <taxon>Clostridia</taxon>
        <taxon>Eubacteriales</taxon>
        <taxon>Clostridiaceae</taxon>
        <taxon>Clostridium</taxon>
    </lineage>
</organism>
<keyword evidence="1" id="KW-0677">Repeat</keyword>
<dbReference type="PANTHER" id="PTHR47485:SF1">
    <property type="entry name" value="THYLAKOID LUMENAL 17.4 KDA PROTEIN, CHLOROPLASTIC"/>
    <property type="match status" value="1"/>
</dbReference>
<dbReference type="Gene3D" id="2.160.20.80">
    <property type="entry name" value="E3 ubiquitin-protein ligase SopA"/>
    <property type="match status" value="1"/>
</dbReference>
<dbReference type="PANTHER" id="PTHR47485">
    <property type="entry name" value="THYLAKOID LUMENAL 17.4 KDA PROTEIN, CHLOROPLASTIC"/>
    <property type="match status" value="1"/>
</dbReference>
<dbReference type="Pfam" id="PF00805">
    <property type="entry name" value="Pentapeptide"/>
    <property type="match status" value="1"/>
</dbReference>
<evidence type="ECO:0000313" key="3">
    <source>
        <dbReference type="Proteomes" id="UP000631418"/>
    </source>
</evidence>
<dbReference type="RefSeq" id="WP_012058847.1">
    <property type="nucleotide sequence ID" value="NZ_CP073279.1"/>
</dbReference>
<sequence length="386" mass="45096">MENLIEKYEDIIEKHKEKLQENIFISKDILANEIADGFDKLFEKIISNQEAGNKEKIQAINISLLRTGFKTSSINCIVEAFNENWLFDEKPITYTFELGTIFDEFHILEEYLKMDTKKYVKKYLNDKIEKLVLEQLGITTYYFIELARYALGDIVKNNKFKEINKEEKFYIAAGEYRDKGLIIYSDSNTYEDLKISLTYIDQMKTLRGRCFKNLYFKDKEYRFHDLIGNVFDESIFENIKLEKCALAQTSFKNCSLNSVSFEGSILHDAFFYNSNIKKVRFQKVYSTNIYDRSKTILTGVLGTQFLNSKIEDSSFKKSILNGSDFRHSSIEKVDFTECGLKQADFRECILNYVEFTNADLKDAKFNKNQLSSINLSDEQLNSIKLG</sequence>
<name>A0AAE2V1Q0_CLOBE</name>
<protein>
    <submittedName>
        <fullName evidence="2">Pentapeptide repeat-containing protein</fullName>
    </submittedName>
</protein>
<dbReference type="Pfam" id="PF13599">
    <property type="entry name" value="Pentapeptide_4"/>
    <property type="match status" value="1"/>
</dbReference>
<dbReference type="OMA" id="INCIVEA"/>
<dbReference type="Proteomes" id="UP000631418">
    <property type="component" value="Unassembled WGS sequence"/>
</dbReference>
<gene>
    <name evidence="2" type="ORF">IS491_18320</name>
</gene>
<dbReference type="SUPFAM" id="SSF141571">
    <property type="entry name" value="Pentapeptide repeat-like"/>
    <property type="match status" value="1"/>
</dbReference>
<proteinExistence type="predicted"/>
<dbReference type="AlphaFoldDB" id="A0AAE2V1Q0"/>
<reference evidence="2" key="1">
    <citation type="submission" date="2020-11" db="EMBL/GenBank/DDBJ databases">
        <authorList>
            <person name="Thieme N."/>
            <person name="Liebl W."/>
            <person name="Zverlov V."/>
        </authorList>
    </citation>
    <scope>NUCLEOTIDE SEQUENCE</scope>
    <source>
        <strain evidence="2">NT08</strain>
    </source>
</reference>